<dbReference type="PANTHER" id="PTHR12806:SF0">
    <property type="entry name" value="VACUOLAR-SORTING PROTEIN SNF8"/>
    <property type="match status" value="1"/>
</dbReference>
<dbReference type="SUPFAM" id="SSF46785">
    <property type="entry name" value="Winged helix' DNA-binding domain"/>
    <property type="match status" value="2"/>
</dbReference>
<comment type="similarity">
    <text evidence="1 3">Belongs to the SNF8 family.</text>
</comment>
<comment type="caution">
    <text evidence="4">The sequence shown here is derived from an EMBL/GenBank/DDBJ whole genome shotgun (WGS) entry which is preliminary data.</text>
</comment>
<gene>
    <name evidence="4" type="ORF">OXX778_LOCUS899</name>
</gene>
<dbReference type="GO" id="GO:0043328">
    <property type="term" value="P:protein transport to vacuole involved in ubiquitin-dependent protein catabolic process via the multivesicular body sorting pathway"/>
    <property type="evidence" value="ECO:0007669"/>
    <property type="project" value="TreeGrafter"/>
</dbReference>
<evidence type="ECO:0000313" key="4">
    <source>
        <dbReference type="EMBL" id="CAF0710072.1"/>
    </source>
</evidence>
<dbReference type="FunFam" id="1.10.10.10:FF:000085">
    <property type="entry name" value="Vacuolar-sorting protein SNF8"/>
    <property type="match status" value="1"/>
</dbReference>
<keyword evidence="3" id="KW-0653">Protein transport</keyword>
<dbReference type="InterPro" id="IPR036388">
    <property type="entry name" value="WH-like_DNA-bd_sf"/>
</dbReference>
<dbReference type="Gene3D" id="1.10.10.10">
    <property type="entry name" value="Winged helix-like DNA-binding domain superfamily/Winged helix DNA-binding domain"/>
    <property type="match status" value="2"/>
</dbReference>
<dbReference type="Proteomes" id="UP000663879">
    <property type="component" value="Unassembled WGS sequence"/>
</dbReference>
<evidence type="ECO:0000313" key="5">
    <source>
        <dbReference type="Proteomes" id="UP000663879"/>
    </source>
</evidence>
<keyword evidence="3" id="KW-0813">Transport</keyword>
<proteinExistence type="inferred from homology"/>
<evidence type="ECO:0000256" key="1">
    <source>
        <dbReference type="ARBA" id="ARBA00009834"/>
    </source>
</evidence>
<evidence type="ECO:0000256" key="3">
    <source>
        <dbReference type="PIRNR" id="PIRNR017215"/>
    </source>
</evidence>
<dbReference type="InterPro" id="IPR036390">
    <property type="entry name" value="WH_DNA-bd_sf"/>
</dbReference>
<dbReference type="InterPro" id="IPR040608">
    <property type="entry name" value="Snf8/Vps36"/>
</dbReference>
<dbReference type="InterPro" id="IPR016689">
    <property type="entry name" value="ESCRT-2_cplx_Snf8"/>
</dbReference>
<dbReference type="PIRSF" id="PIRSF017215">
    <property type="entry name" value="ESCRT2_Vps22"/>
    <property type="match status" value="1"/>
</dbReference>
<keyword evidence="5" id="KW-1185">Reference proteome</keyword>
<evidence type="ECO:0000256" key="2">
    <source>
        <dbReference type="ARBA" id="ARBA00017052"/>
    </source>
</evidence>
<dbReference type="PANTHER" id="PTHR12806">
    <property type="entry name" value="EAP30 SUBUNIT OF ELL COMPLEX"/>
    <property type="match status" value="1"/>
</dbReference>
<dbReference type="Gene3D" id="6.10.140.180">
    <property type="match status" value="1"/>
</dbReference>
<dbReference type="OrthoDB" id="283883at2759"/>
<dbReference type="Pfam" id="PF04157">
    <property type="entry name" value="EAP30"/>
    <property type="match status" value="1"/>
</dbReference>
<reference evidence="4" key="1">
    <citation type="submission" date="2021-02" db="EMBL/GenBank/DDBJ databases">
        <authorList>
            <person name="Nowell W R."/>
        </authorList>
    </citation>
    <scope>NUCLEOTIDE SEQUENCE</scope>
    <source>
        <strain evidence="4">Ploen Becks lab</strain>
    </source>
</reference>
<comment type="function">
    <text evidence="3">Component of the endosomal sorting complex required for transport II (ESCRT-II), which is required for multivesicular body (MVB) formation and sorting of endosomal cargo proteins into MVBs.</text>
</comment>
<dbReference type="GO" id="GO:0000814">
    <property type="term" value="C:ESCRT II complex"/>
    <property type="evidence" value="ECO:0007669"/>
    <property type="project" value="UniProtKB-UniRule"/>
</dbReference>
<dbReference type="AlphaFoldDB" id="A0A813M3Y1"/>
<protein>
    <recommendedName>
        <fullName evidence="2 3">Vacuolar-sorting protein SNF8</fullName>
    </recommendedName>
</protein>
<name>A0A813M3Y1_9BILA</name>
<sequence length="246" mass="28554">MRKGFGIGAINKKALQQSKFEEKASEISENEMTQLTRQIETFKKNLEEFAYKHRDEIKRNSNFRKQFQDMCANIGVDPLSTSKGFWSEMLGVSDFYYELAVQIIEICNSMQERTGGLIYLDQVLDRIRKVRNRFVNEVSLDDCRRAIKKLNIFGNAFTLITMSNGRFMVQSLPDAMSVDHTQVIQLAETNNGIVTREIVAENLKWDSYRIENILNFLLKEGIVWIDIHSDGIKTISSYFFPSFFIQ</sequence>
<comment type="subunit">
    <text evidence="3">Component of the endosomal sorting complex required for transport II (ESCRT-II).</text>
</comment>
<dbReference type="EMBL" id="CAJNOC010000051">
    <property type="protein sequence ID" value="CAF0710072.1"/>
    <property type="molecule type" value="Genomic_DNA"/>
</dbReference>
<organism evidence="4 5">
    <name type="scientific">Brachionus calyciflorus</name>
    <dbReference type="NCBI Taxonomy" id="104777"/>
    <lineage>
        <taxon>Eukaryota</taxon>
        <taxon>Metazoa</taxon>
        <taxon>Spiralia</taxon>
        <taxon>Gnathifera</taxon>
        <taxon>Rotifera</taxon>
        <taxon>Eurotatoria</taxon>
        <taxon>Monogononta</taxon>
        <taxon>Pseudotrocha</taxon>
        <taxon>Ploima</taxon>
        <taxon>Brachionidae</taxon>
        <taxon>Brachionus</taxon>
    </lineage>
</organism>
<accession>A0A813M3Y1</accession>